<feature type="binding site" evidence="9">
    <location>
        <position position="63"/>
    </location>
    <ligand>
        <name>substrate</name>
    </ligand>
</feature>
<organism evidence="11 13">
    <name type="scientific">Chryseobacterium gallinarum</name>
    <dbReference type="NCBI Taxonomy" id="1324352"/>
    <lineage>
        <taxon>Bacteria</taxon>
        <taxon>Pseudomonadati</taxon>
        <taxon>Bacteroidota</taxon>
        <taxon>Flavobacteriia</taxon>
        <taxon>Flavobacteriales</taxon>
        <taxon>Weeksellaceae</taxon>
        <taxon>Chryseobacterium group</taxon>
        <taxon>Chryseobacterium</taxon>
    </lineage>
</organism>
<dbReference type="PANTHER" id="PTHR23342">
    <property type="entry name" value="N-ACETYLGLUTAMATE SYNTHASE"/>
    <property type="match status" value="1"/>
</dbReference>
<accession>A0A0G3MCY4</accession>
<dbReference type="RefSeq" id="WP_050021434.1">
    <property type="nucleotide sequence ID" value="NZ_CP009928.1"/>
</dbReference>
<dbReference type="STRING" id="1324352.OK18_15715"/>
<keyword evidence="14" id="KW-1185">Reference proteome</keyword>
<name>A0A0G3MCY4_CHRGL</name>
<dbReference type="Gene3D" id="3.40.1160.10">
    <property type="entry name" value="Acetylglutamate kinase-like"/>
    <property type="match status" value="1"/>
</dbReference>
<keyword evidence="2 9" id="KW-0055">Arginine biosynthesis</keyword>
<protein>
    <recommendedName>
        <fullName evidence="9">Acetylglutamate kinase</fullName>
        <ecNumber evidence="9">2.7.2.8</ecNumber>
    </recommendedName>
    <alternativeName>
        <fullName evidence="9">N-acetyl-L-glutamate 5-phosphotransferase</fullName>
    </alternativeName>
    <alternativeName>
        <fullName evidence="9">NAG kinase</fullName>
        <shortName evidence="9">NAGK</shortName>
    </alternativeName>
</protein>
<dbReference type="SUPFAM" id="SSF53633">
    <property type="entry name" value="Carbamate kinase-like"/>
    <property type="match status" value="1"/>
</dbReference>
<dbReference type="GO" id="GO:0005524">
    <property type="term" value="F:ATP binding"/>
    <property type="evidence" value="ECO:0007669"/>
    <property type="project" value="UniProtKB-UniRule"/>
</dbReference>
<gene>
    <name evidence="9 12" type="primary">argB</name>
    <name evidence="12" type="ORF">FOB44_06530</name>
    <name evidence="11" type="ORF">OK18_15715</name>
</gene>
<reference evidence="12 14" key="2">
    <citation type="submission" date="2019-09" db="EMBL/GenBank/DDBJ databases">
        <title>FDA dAtabase for Regulatory Grade micrObial Sequences (FDA-ARGOS): Supporting development and validation of Infectious Disease Dx tests.</title>
        <authorList>
            <person name="Sciortino C."/>
            <person name="Tallon L."/>
            <person name="Sadzewicz L."/>
            <person name="Vavikolanu K."/>
            <person name="Mehta A."/>
            <person name="Aluvathingal J."/>
            <person name="Nadendla S."/>
            <person name="Nandy P."/>
            <person name="Geyer C."/>
            <person name="Yan Y."/>
            <person name="Sichtig H."/>
        </authorList>
    </citation>
    <scope>NUCLEOTIDE SEQUENCE [LARGE SCALE GENOMIC DNA]</scope>
    <source>
        <strain evidence="12 14">FDAARGOS_636</strain>
    </source>
</reference>
<dbReference type="GO" id="GO:0042450">
    <property type="term" value="P:L-arginine biosynthetic process via ornithine"/>
    <property type="evidence" value="ECO:0007669"/>
    <property type="project" value="UniProtKB-UniRule"/>
</dbReference>
<dbReference type="GO" id="GO:0003991">
    <property type="term" value="F:acetylglutamate kinase activity"/>
    <property type="evidence" value="ECO:0007669"/>
    <property type="project" value="UniProtKB-UniRule"/>
</dbReference>
<dbReference type="PIRSF" id="PIRSF000728">
    <property type="entry name" value="NAGK"/>
    <property type="match status" value="1"/>
</dbReference>
<dbReference type="InterPro" id="IPR037528">
    <property type="entry name" value="ArgB"/>
</dbReference>
<reference evidence="11 13" key="1">
    <citation type="submission" date="2014-11" db="EMBL/GenBank/DDBJ databases">
        <authorList>
            <person name="Park G.-S."/>
            <person name="Hong S.-J."/>
            <person name="Jung B.K."/>
            <person name="Khan A.R."/>
            <person name="Kwak Y."/>
            <person name="Shin J.-H."/>
        </authorList>
    </citation>
    <scope>NUCLEOTIDE SEQUENCE [LARGE SCALE GENOMIC DNA]</scope>
    <source>
        <strain evidence="11 13">DSM 27622</strain>
    </source>
</reference>
<feature type="site" description="Transition state stabilizer" evidence="9">
    <location>
        <position position="9"/>
    </location>
</feature>
<evidence type="ECO:0000256" key="8">
    <source>
        <dbReference type="ARBA" id="ARBA00048141"/>
    </source>
</evidence>
<dbReference type="InterPro" id="IPR001048">
    <property type="entry name" value="Asp/Glu/Uridylate_kinase"/>
</dbReference>
<dbReference type="Pfam" id="PF00696">
    <property type="entry name" value="AA_kinase"/>
    <property type="match status" value="1"/>
</dbReference>
<dbReference type="HAMAP" id="MF_00082">
    <property type="entry name" value="ArgB"/>
    <property type="match status" value="1"/>
</dbReference>
<evidence type="ECO:0000259" key="10">
    <source>
        <dbReference type="Pfam" id="PF00696"/>
    </source>
</evidence>
<dbReference type="PANTHER" id="PTHR23342:SF0">
    <property type="entry name" value="N-ACETYLGLUTAMATE SYNTHASE, MITOCHONDRIAL"/>
    <property type="match status" value="1"/>
</dbReference>
<dbReference type="NCBIfam" id="TIGR00761">
    <property type="entry name" value="argB"/>
    <property type="match status" value="1"/>
</dbReference>
<evidence type="ECO:0000256" key="6">
    <source>
        <dbReference type="ARBA" id="ARBA00022777"/>
    </source>
</evidence>
<dbReference type="EC" id="2.7.2.8" evidence="9"/>
<keyword evidence="6 9" id="KW-0418">Kinase</keyword>
<evidence type="ECO:0000256" key="5">
    <source>
        <dbReference type="ARBA" id="ARBA00022741"/>
    </source>
</evidence>
<evidence type="ECO:0000256" key="7">
    <source>
        <dbReference type="ARBA" id="ARBA00022840"/>
    </source>
</evidence>
<evidence type="ECO:0000313" key="14">
    <source>
        <dbReference type="Proteomes" id="UP000501570"/>
    </source>
</evidence>
<dbReference type="EMBL" id="CP050995">
    <property type="protein sequence ID" value="QIY90331.1"/>
    <property type="molecule type" value="Genomic_DNA"/>
</dbReference>
<dbReference type="PATRIC" id="fig|1324352.5.peg.3277"/>
<keyword evidence="7 9" id="KW-0067">ATP-binding</keyword>
<comment type="function">
    <text evidence="9">Catalyzes the ATP-dependent phosphorylation of N-acetyl-L-glutamate.</text>
</comment>
<dbReference type="OrthoDB" id="9803155at2"/>
<feature type="binding site" evidence="9">
    <location>
        <position position="160"/>
    </location>
    <ligand>
        <name>substrate</name>
    </ligand>
</feature>
<evidence type="ECO:0000256" key="2">
    <source>
        <dbReference type="ARBA" id="ARBA00022571"/>
    </source>
</evidence>
<evidence type="ECO:0000256" key="4">
    <source>
        <dbReference type="ARBA" id="ARBA00022679"/>
    </source>
</evidence>
<dbReference type="Proteomes" id="UP000035213">
    <property type="component" value="Chromosome"/>
</dbReference>
<sequence>MKQKIYIIKIGGALIDDERLLDQFLDQFSGIKGKKILVHGGGKLATTLADKLGVEQKMINGRRITDKETLDIVTMVYAGGINKNIVEKLQQKKCNAIGFSGADGNLIKAKKREHPEIDFGYVGDINKKSINKKLLSKLIKLDLVPVFSAITHDKKGNLFNTNADTIASVIAQALSEKYEVELLYCFDKEGVLEDINDPESVIRTVSEEEFAVLKQEGKLHKGILPKLENAIGAIKNNVDKVFLIKETELKNHIENHHAGTEICL</sequence>
<keyword evidence="9" id="KW-0963">Cytoplasm</keyword>
<evidence type="ECO:0000313" key="12">
    <source>
        <dbReference type="EMBL" id="QIY90331.1"/>
    </source>
</evidence>
<evidence type="ECO:0000256" key="1">
    <source>
        <dbReference type="ARBA" id="ARBA00004828"/>
    </source>
</evidence>
<dbReference type="CDD" id="cd04238">
    <property type="entry name" value="AAK_NAGK-like"/>
    <property type="match status" value="1"/>
</dbReference>
<comment type="similarity">
    <text evidence="9">Belongs to the acetylglutamate kinase family. ArgB subfamily.</text>
</comment>
<comment type="pathway">
    <text evidence="1 9">Amino-acid biosynthesis; L-arginine biosynthesis; N(2)-acetyl-L-ornithine from L-glutamate: step 2/4.</text>
</comment>
<comment type="catalytic activity">
    <reaction evidence="8 9">
        <text>N-acetyl-L-glutamate + ATP = N-acetyl-L-glutamyl 5-phosphate + ADP</text>
        <dbReference type="Rhea" id="RHEA:14629"/>
        <dbReference type="ChEBI" id="CHEBI:30616"/>
        <dbReference type="ChEBI" id="CHEBI:44337"/>
        <dbReference type="ChEBI" id="CHEBI:57936"/>
        <dbReference type="ChEBI" id="CHEBI:456216"/>
        <dbReference type="EC" id="2.7.2.8"/>
    </reaction>
</comment>
<comment type="subcellular location">
    <subcellularLocation>
        <location evidence="9">Cytoplasm</location>
    </subcellularLocation>
</comment>
<keyword evidence="4 9" id="KW-0808">Transferase</keyword>
<keyword evidence="3 9" id="KW-0028">Amino-acid biosynthesis</keyword>
<feature type="binding site" evidence="9">
    <location>
        <begin position="41"/>
        <end position="42"/>
    </location>
    <ligand>
        <name>substrate</name>
    </ligand>
</feature>
<dbReference type="InterPro" id="IPR036393">
    <property type="entry name" value="AceGlu_kinase-like_sf"/>
</dbReference>
<dbReference type="InterPro" id="IPR004662">
    <property type="entry name" value="AcgluKinase_fam"/>
</dbReference>
<dbReference type="GO" id="GO:0005737">
    <property type="term" value="C:cytoplasm"/>
    <property type="evidence" value="ECO:0007669"/>
    <property type="project" value="UniProtKB-SubCell"/>
</dbReference>
<dbReference type="AlphaFoldDB" id="A0A0G3MCY4"/>
<dbReference type="Proteomes" id="UP000501570">
    <property type="component" value="Chromosome"/>
</dbReference>
<evidence type="ECO:0000313" key="11">
    <source>
        <dbReference type="EMBL" id="AKK74977.1"/>
    </source>
</evidence>
<dbReference type="EMBL" id="CP009928">
    <property type="protein sequence ID" value="AKK74977.1"/>
    <property type="molecule type" value="Genomic_DNA"/>
</dbReference>
<feature type="site" description="Transition state stabilizer" evidence="9">
    <location>
        <position position="226"/>
    </location>
</feature>
<keyword evidence="5 9" id="KW-0547">Nucleotide-binding</keyword>
<evidence type="ECO:0000313" key="13">
    <source>
        <dbReference type="Proteomes" id="UP000035213"/>
    </source>
</evidence>
<evidence type="ECO:0000256" key="9">
    <source>
        <dbReference type="HAMAP-Rule" id="MF_00082"/>
    </source>
</evidence>
<dbReference type="KEGG" id="cgn:OK18_15715"/>
<feature type="domain" description="Aspartate/glutamate/uridylate kinase" evidence="10">
    <location>
        <begin position="4"/>
        <end position="244"/>
    </location>
</feature>
<evidence type="ECO:0000256" key="3">
    <source>
        <dbReference type="ARBA" id="ARBA00022605"/>
    </source>
</evidence>
<proteinExistence type="inferred from homology"/>
<dbReference type="UniPathway" id="UPA00068">
    <property type="reaction ID" value="UER00107"/>
</dbReference>